<comment type="caution">
    <text evidence="1">The sequence shown here is derived from an EMBL/GenBank/DDBJ whole genome shotgun (WGS) entry which is preliminary data.</text>
</comment>
<dbReference type="EC" id="2.4.-.-" evidence="1"/>
<gene>
    <name evidence="1" type="ORF">Q7514_22985</name>
</gene>
<protein>
    <submittedName>
        <fullName evidence="1">Glycosyltransferase</fullName>
        <ecNumber evidence="1">2.4.-.-</ecNumber>
    </submittedName>
</protein>
<dbReference type="Proteomes" id="UP001336020">
    <property type="component" value="Unassembled WGS sequence"/>
</dbReference>
<reference evidence="1 2" key="1">
    <citation type="submission" date="2023-07" db="EMBL/GenBank/DDBJ databases">
        <authorList>
            <person name="Girao M."/>
            <person name="Carvalho M.F."/>
        </authorList>
    </citation>
    <scope>NUCLEOTIDE SEQUENCE [LARGE SCALE GENOMIC DNA]</scope>
    <source>
        <strain evidence="1 2">YIM65754</strain>
    </source>
</reference>
<accession>A0ABU7LFR9</accession>
<dbReference type="RefSeq" id="WP_330135578.1">
    <property type="nucleotide sequence ID" value="NZ_JAUTXY010000012.1"/>
</dbReference>
<dbReference type="SUPFAM" id="SSF53756">
    <property type="entry name" value="UDP-Glycosyltransferase/glycogen phosphorylase"/>
    <property type="match status" value="1"/>
</dbReference>
<evidence type="ECO:0000313" key="2">
    <source>
        <dbReference type="Proteomes" id="UP001336020"/>
    </source>
</evidence>
<keyword evidence="1" id="KW-0808">Transferase</keyword>
<sequence length="291" mass="32370">MEPVFLPADIAAKPILVKYLYAAIFTRRILRERNPSTVIVMAPPAPAFLVALLFKGTKTRLIADLHTGFFSDPKWSWFTKAGLRLMRGRLAIVTNRPLAELCRKSGVDAIVLHDILKVGEYMDADSQVEPYILCPLSYANDEPIAALLESARLTPKLKYVWTGKAPERVMASAPPNVSFSGYVDVGDYERILSDCLGVVAVTDRDHTMQRAGYEALMAGKPQVTADFAVLREFLGEAALYVEPHDPQALAEAATQLANRRAEFSRIVESTLRQRVSEQSESLDELRRLYAS</sequence>
<dbReference type="Pfam" id="PF13692">
    <property type="entry name" value="Glyco_trans_1_4"/>
    <property type="match status" value="1"/>
</dbReference>
<proteinExistence type="predicted"/>
<organism evidence="1 2">
    <name type="scientific">Rhodococcus artemisiae</name>
    <dbReference type="NCBI Taxonomy" id="714159"/>
    <lineage>
        <taxon>Bacteria</taxon>
        <taxon>Bacillati</taxon>
        <taxon>Actinomycetota</taxon>
        <taxon>Actinomycetes</taxon>
        <taxon>Mycobacteriales</taxon>
        <taxon>Nocardiaceae</taxon>
        <taxon>Rhodococcus</taxon>
    </lineage>
</organism>
<dbReference type="EMBL" id="JAUTXY010000012">
    <property type="protein sequence ID" value="MEE2060391.1"/>
    <property type="molecule type" value="Genomic_DNA"/>
</dbReference>
<name>A0ABU7LFR9_9NOCA</name>
<evidence type="ECO:0000313" key="1">
    <source>
        <dbReference type="EMBL" id="MEE2060391.1"/>
    </source>
</evidence>
<keyword evidence="1" id="KW-0328">Glycosyltransferase</keyword>
<keyword evidence="2" id="KW-1185">Reference proteome</keyword>
<dbReference type="GO" id="GO:0016757">
    <property type="term" value="F:glycosyltransferase activity"/>
    <property type="evidence" value="ECO:0007669"/>
    <property type="project" value="UniProtKB-KW"/>
</dbReference>
<dbReference type="Gene3D" id="3.40.50.2000">
    <property type="entry name" value="Glycogen Phosphorylase B"/>
    <property type="match status" value="2"/>
</dbReference>